<keyword evidence="1" id="KW-0472">Membrane</keyword>
<keyword evidence="3" id="KW-0934">Plastid</keyword>
<keyword evidence="1" id="KW-0812">Transmembrane</keyword>
<dbReference type="InterPro" id="IPR025698">
    <property type="entry name" value="2TM_dom"/>
</dbReference>
<accession>A0A1L5YC55</accession>
<feature type="transmembrane region" description="Helical" evidence="1">
    <location>
        <begin position="54"/>
        <end position="73"/>
    </location>
</feature>
<dbReference type="AlphaFoldDB" id="A0A1L5YC55"/>
<evidence type="ECO:0000313" key="4">
    <source>
        <dbReference type="EMBL" id="AQX45057.1"/>
    </source>
</evidence>
<dbReference type="Pfam" id="PF13239">
    <property type="entry name" value="2TM"/>
    <property type="match status" value="1"/>
</dbReference>
<evidence type="ECO:0000256" key="1">
    <source>
        <dbReference type="SAM" id="Phobius"/>
    </source>
</evidence>
<sequence>MPIRWYGSVNPSDSTYRHFERIVDFCIHTGVFAAINSGLWFAQNIHPLSCYLTSLTLGWTIGLLLHLLTVMSLQSKTDPNFKMLPNLN</sequence>
<evidence type="ECO:0000259" key="2">
    <source>
        <dbReference type="Pfam" id="PF13239"/>
    </source>
</evidence>
<geneLocation type="plastid" evidence="3"/>
<dbReference type="EMBL" id="KX897545">
    <property type="protein sequence ID" value="APP88290.1"/>
    <property type="molecule type" value="Genomic_DNA"/>
</dbReference>
<keyword evidence="1" id="KW-1133">Transmembrane helix</keyword>
<gene>
    <name evidence="3" type="ORF">PCKR_508</name>
    <name evidence="4" type="ORF">PFK_508</name>
</gene>
<feature type="transmembrane region" description="Helical" evidence="1">
    <location>
        <begin position="21"/>
        <end position="42"/>
    </location>
</feature>
<proteinExistence type="predicted"/>
<evidence type="ECO:0000313" key="3">
    <source>
        <dbReference type="EMBL" id="APP88290.1"/>
    </source>
</evidence>
<reference evidence="3" key="1">
    <citation type="journal article" date="2017" name="Protist">
        <title>Diversity of the Photosynthetic Paulinella Species, with the Description of Paulinella micropora sp. nov. and the Chromatophore Genome Sequence for strain KR01.</title>
        <authorList>
            <person name="Lhee D."/>
            <person name="Yang E.C."/>
            <person name="Kim J.I."/>
            <person name="Nakayama T."/>
            <person name="Zuccarello G."/>
            <person name="Andersen R.A."/>
            <person name="Yoon H.S."/>
        </authorList>
    </citation>
    <scope>NUCLEOTIDE SEQUENCE</scope>
    <source>
        <strain evidence="4">FK01</strain>
        <strain evidence="3">KR01</strain>
    </source>
</reference>
<name>A0A1L5YC55_9EUKA</name>
<organism evidence="3">
    <name type="scientific">Paulinella micropora</name>
    <dbReference type="NCBI Taxonomy" id="1928728"/>
    <lineage>
        <taxon>Eukaryota</taxon>
        <taxon>Sar</taxon>
        <taxon>Rhizaria</taxon>
        <taxon>Cercozoa</taxon>
        <taxon>Imbricatea</taxon>
        <taxon>Silicofilosea</taxon>
        <taxon>Euglyphida</taxon>
        <taxon>Paulinellidae</taxon>
        <taxon>Paulinella</taxon>
    </lineage>
</organism>
<protein>
    <recommendedName>
        <fullName evidence="2">2TM domain-containing protein</fullName>
    </recommendedName>
</protein>
<feature type="domain" description="2TM" evidence="2">
    <location>
        <begin position="18"/>
        <end position="72"/>
    </location>
</feature>
<dbReference type="EMBL" id="KY124271">
    <property type="protein sequence ID" value="AQX45057.1"/>
    <property type="molecule type" value="Genomic_DNA"/>
</dbReference>